<keyword evidence="2" id="KW-1185">Reference proteome</keyword>
<organism evidence="1 2">
    <name type="scientific">Aphis glycines</name>
    <name type="common">Soybean aphid</name>
    <dbReference type="NCBI Taxonomy" id="307491"/>
    <lineage>
        <taxon>Eukaryota</taxon>
        <taxon>Metazoa</taxon>
        <taxon>Ecdysozoa</taxon>
        <taxon>Arthropoda</taxon>
        <taxon>Hexapoda</taxon>
        <taxon>Insecta</taxon>
        <taxon>Pterygota</taxon>
        <taxon>Neoptera</taxon>
        <taxon>Paraneoptera</taxon>
        <taxon>Hemiptera</taxon>
        <taxon>Sternorrhyncha</taxon>
        <taxon>Aphidomorpha</taxon>
        <taxon>Aphidoidea</taxon>
        <taxon>Aphididae</taxon>
        <taxon>Aphidini</taxon>
        <taxon>Aphis</taxon>
        <taxon>Aphis</taxon>
    </lineage>
</organism>
<evidence type="ECO:0000313" key="1">
    <source>
        <dbReference type="EMBL" id="KAE9538042.1"/>
    </source>
</evidence>
<comment type="caution">
    <text evidence="1">The sequence shown here is derived from an EMBL/GenBank/DDBJ whole genome shotgun (WGS) entry which is preliminary data.</text>
</comment>
<proteinExistence type="predicted"/>
<evidence type="ECO:0000313" key="2">
    <source>
        <dbReference type="Proteomes" id="UP000475862"/>
    </source>
</evidence>
<dbReference type="EMBL" id="VYZN01000017">
    <property type="protein sequence ID" value="KAE9538042.1"/>
    <property type="molecule type" value="Genomic_DNA"/>
</dbReference>
<name>A0A6G0TUV2_APHGL</name>
<reference evidence="1 2" key="1">
    <citation type="submission" date="2019-08" db="EMBL/GenBank/DDBJ databases">
        <title>The genome of the soybean aphid Biotype 1, its phylome, world population structure and adaptation to the North American continent.</title>
        <authorList>
            <person name="Giordano R."/>
            <person name="Donthu R.K."/>
            <person name="Hernandez A.G."/>
            <person name="Wright C.L."/>
            <person name="Zimin A.V."/>
        </authorList>
    </citation>
    <scope>NUCLEOTIDE SEQUENCE [LARGE SCALE GENOMIC DNA]</scope>
    <source>
        <tissue evidence="1">Whole aphids</tissue>
    </source>
</reference>
<protein>
    <submittedName>
        <fullName evidence="1">Uncharacterized protein</fullName>
    </submittedName>
</protein>
<dbReference type="OrthoDB" id="10464444at2759"/>
<dbReference type="Proteomes" id="UP000475862">
    <property type="component" value="Unassembled WGS sequence"/>
</dbReference>
<dbReference type="AlphaFoldDB" id="A0A6G0TUV2"/>
<accession>A0A6G0TUV2</accession>
<gene>
    <name evidence="1" type="ORF">AGLY_006014</name>
</gene>
<sequence length="280" mass="32375">MDRPSKQTAYLRPIGIAQRSFYIQGSTSTHRLRITYALEFAELSGLAQEPFDYFPQIPIYIIPVRYVIALCLGNLPVEDCACRMSSEAGETGLMRTTYLQLQYCRILIILCETNTISVLDNLQYGLISDTNFYIQHCDRVLRVLSRLNHNDNYRYSLEPRTYPREPRGDVCRVLVLSLYWWCLATFCFRGKQNSDRITVNNRLFSVVYCCENSCLIKHEELTYRQTKGDQQTEEGEKEGILGKQKKCCFGCIAHFDRHICSHHAVHLLEGASKCIELHGF</sequence>